<evidence type="ECO:0000256" key="14">
    <source>
        <dbReference type="PIRSR" id="PIRSR006621-2"/>
    </source>
</evidence>
<gene>
    <name evidence="16" type="ORF">A2647_04820</name>
</gene>
<feature type="domain" description="DUS-like FMN-binding" evidence="15">
    <location>
        <begin position="15"/>
        <end position="344"/>
    </location>
</feature>
<feature type="binding site" evidence="14">
    <location>
        <begin position="17"/>
        <end position="19"/>
    </location>
    <ligand>
        <name>FMN</name>
        <dbReference type="ChEBI" id="CHEBI:58210"/>
    </ligand>
</feature>
<dbReference type="CDD" id="cd02801">
    <property type="entry name" value="DUS_like_FMN"/>
    <property type="match status" value="1"/>
</dbReference>
<keyword evidence="3" id="KW-0820">tRNA-binding</keyword>
<dbReference type="Pfam" id="PF01207">
    <property type="entry name" value="Dus"/>
    <property type="match status" value="1"/>
</dbReference>
<dbReference type="EMBL" id="MFTP01000022">
    <property type="protein sequence ID" value="OGI65236.1"/>
    <property type="molecule type" value="Genomic_DNA"/>
</dbReference>
<dbReference type="InterPro" id="IPR035587">
    <property type="entry name" value="DUS-like_FMN-bd"/>
</dbReference>
<keyword evidence="5 12" id="KW-0288">FMN</keyword>
<feature type="binding site" evidence="14">
    <location>
        <begin position="251"/>
        <end position="252"/>
    </location>
    <ligand>
        <name>FMN</name>
        <dbReference type="ChEBI" id="CHEBI:58210"/>
    </ligand>
</feature>
<dbReference type="EC" id="1.3.1.-" evidence="12"/>
<feature type="binding site" evidence="14">
    <location>
        <position position="83"/>
    </location>
    <ligand>
        <name>FMN</name>
        <dbReference type="ChEBI" id="CHEBI:58210"/>
    </ligand>
</feature>
<comment type="similarity">
    <text evidence="12">Belongs to the dus family.</text>
</comment>
<keyword evidence="6 12" id="KW-0819">tRNA processing</keyword>
<dbReference type="GO" id="GO:0050660">
    <property type="term" value="F:flavin adenine dinucleotide binding"/>
    <property type="evidence" value="ECO:0007669"/>
    <property type="project" value="InterPro"/>
</dbReference>
<dbReference type="Gene3D" id="1.10.1200.80">
    <property type="entry name" value="Putative flavin oxidoreducatase, domain 2"/>
    <property type="match status" value="1"/>
</dbReference>
<reference evidence="16 17" key="1">
    <citation type="journal article" date="2016" name="Nat. Commun.">
        <title>Thousands of microbial genomes shed light on interconnected biogeochemical processes in an aquifer system.</title>
        <authorList>
            <person name="Anantharaman K."/>
            <person name="Brown C.T."/>
            <person name="Hug L.A."/>
            <person name="Sharon I."/>
            <person name="Castelle C.J."/>
            <person name="Probst A.J."/>
            <person name="Thomas B.C."/>
            <person name="Singh A."/>
            <person name="Wilkins M.J."/>
            <person name="Karaoz U."/>
            <person name="Brodie E.L."/>
            <person name="Williams K.H."/>
            <person name="Hubbard S.S."/>
            <person name="Banfield J.F."/>
        </authorList>
    </citation>
    <scope>NUCLEOTIDE SEQUENCE [LARGE SCALE GENOMIC DNA]</scope>
</reference>
<evidence type="ECO:0000313" key="17">
    <source>
        <dbReference type="Proteomes" id="UP000177370"/>
    </source>
</evidence>
<evidence type="ECO:0000256" key="5">
    <source>
        <dbReference type="ARBA" id="ARBA00022643"/>
    </source>
</evidence>
<dbReference type="Gene3D" id="3.20.20.70">
    <property type="entry name" value="Aldolase class I"/>
    <property type="match status" value="1"/>
</dbReference>
<organism evidence="16 17">
    <name type="scientific">Candidatus Nomurabacteria bacterium RIFCSPHIGHO2_01_FULL_40_24b</name>
    <dbReference type="NCBI Taxonomy" id="1801739"/>
    <lineage>
        <taxon>Bacteria</taxon>
        <taxon>Candidatus Nomuraibacteriota</taxon>
    </lineage>
</organism>
<accession>A0A1F6V6W0</accession>
<comment type="catalytic activity">
    <reaction evidence="11">
        <text>a 5,6-dihydrouridine in tRNA + NAD(+) = a uridine in tRNA + NADH + H(+)</text>
        <dbReference type="Rhea" id="RHEA:54452"/>
        <dbReference type="Rhea" id="RHEA-COMP:13339"/>
        <dbReference type="Rhea" id="RHEA-COMP:13887"/>
        <dbReference type="ChEBI" id="CHEBI:15378"/>
        <dbReference type="ChEBI" id="CHEBI:57540"/>
        <dbReference type="ChEBI" id="CHEBI:57945"/>
        <dbReference type="ChEBI" id="CHEBI:65315"/>
        <dbReference type="ChEBI" id="CHEBI:74443"/>
    </reaction>
</comment>
<protein>
    <recommendedName>
        <fullName evidence="12">tRNA-dihydrouridine synthase</fullName>
        <ecNumber evidence="12">1.3.1.-</ecNumber>
    </recommendedName>
</protein>
<keyword evidence="4 12" id="KW-0285">Flavoprotein</keyword>
<feature type="binding site" evidence="14">
    <location>
        <position position="153"/>
    </location>
    <ligand>
        <name>FMN</name>
        <dbReference type="ChEBI" id="CHEBI:58210"/>
    </ligand>
</feature>
<evidence type="ECO:0000256" key="11">
    <source>
        <dbReference type="ARBA" id="ARBA00048802"/>
    </source>
</evidence>
<evidence type="ECO:0000256" key="12">
    <source>
        <dbReference type="PIRNR" id="PIRNR006621"/>
    </source>
</evidence>
<dbReference type="PANTHER" id="PTHR11082">
    <property type="entry name" value="TRNA-DIHYDROURIDINE SYNTHASE"/>
    <property type="match status" value="1"/>
</dbReference>
<evidence type="ECO:0000259" key="15">
    <source>
        <dbReference type="Pfam" id="PF01207"/>
    </source>
</evidence>
<proteinExistence type="inferred from homology"/>
<feature type="active site" description="Proton donor" evidence="13">
    <location>
        <position position="113"/>
    </location>
</feature>
<dbReference type="GO" id="GO:0017150">
    <property type="term" value="F:tRNA dihydrouridine synthase activity"/>
    <property type="evidence" value="ECO:0007669"/>
    <property type="project" value="InterPro"/>
</dbReference>
<dbReference type="GO" id="GO:0000049">
    <property type="term" value="F:tRNA binding"/>
    <property type="evidence" value="ECO:0007669"/>
    <property type="project" value="UniProtKB-KW"/>
</dbReference>
<keyword evidence="7" id="KW-0521">NADP</keyword>
<dbReference type="InterPro" id="IPR024036">
    <property type="entry name" value="tRNA-dHydroUridine_Synthase_C"/>
</dbReference>
<dbReference type="InterPro" id="IPR001269">
    <property type="entry name" value="DUS_fam"/>
</dbReference>
<comment type="cofactor">
    <cofactor evidence="1 12 14">
        <name>FMN</name>
        <dbReference type="ChEBI" id="CHEBI:58210"/>
    </cofactor>
</comment>
<evidence type="ECO:0000256" key="7">
    <source>
        <dbReference type="ARBA" id="ARBA00022857"/>
    </source>
</evidence>
<evidence type="ECO:0000256" key="1">
    <source>
        <dbReference type="ARBA" id="ARBA00001917"/>
    </source>
</evidence>
<keyword evidence="9 12" id="KW-0560">Oxidoreductase</keyword>
<dbReference type="PROSITE" id="PS01136">
    <property type="entry name" value="UPF0034"/>
    <property type="match status" value="1"/>
</dbReference>
<name>A0A1F6V6W0_9BACT</name>
<evidence type="ECO:0000256" key="13">
    <source>
        <dbReference type="PIRSR" id="PIRSR006621-1"/>
    </source>
</evidence>
<evidence type="ECO:0000256" key="9">
    <source>
        <dbReference type="ARBA" id="ARBA00023002"/>
    </source>
</evidence>
<dbReference type="PIRSF" id="PIRSF006621">
    <property type="entry name" value="Dus"/>
    <property type="match status" value="1"/>
</dbReference>
<evidence type="ECO:0000256" key="2">
    <source>
        <dbReference type="ARBA" id="ARBA00002790"/>
    </source>
</evidence>
<evidence type="ECO:0000256" key="3">
    <source>
        <dbReference type="ARBA" id="ARBA00022555"/>
    </source>
</evidence>
<comment type="caution">
    <text evidence="16">The sequence shown here is derived from an EMBL/GenBank/DDBJ whole genome shotgun (WGS) entry which is preliminary data.</text>
</comment>
<keyword evidence="14" id="KW-0547">Nucleotide-binding</keyword>
<keyword evidence="8" id="KW-0694">RNA-binding</keyword>
<dbReference type="InterPro" id="IPR013785">
    <property type="entry name" value="Aldolase_TIM"/>
</dbReference>
<evidence type="ECO:0000313" key="16">
    <source>
        <dbReference type="EMBL" id="OGI65236.1"/>
    </source>
</evidence>
<evidence type="ECO:0000256" key="4">
    <source>
        <dbReference type="ARBA" id="ARBA00022630"/>
    </source>
</evidence>
<dbReference type="AlphaFoldDB" id="A0A1F6V6W0"/>
<evidence type="ECO:0000256" key="10">
    <source>
        <dbReference type="ARBA" id="ARBA00048205"/>
    </source>
</evidence>
<evidence type="ECO:0000256" key="6">
    <source>
        <dbReference type="ARBA" id="ARBA00022694"/>
    </source>
</evidence>
<evidence type="ECO:0000256" key="8">
    <source>
        <dbReference type="ARBA" id="ARBA00022884"/>
    </source>
</evidence>
<dbReference type="PANTHER" id="PTHR11082:SF25">
    <property type="entry name" value="DUS-LIKE FMN-BINDING DOMAIN-CONTAINING PROTEIN"/>
    <property type="match status" value="1"/>
</dbReference>
<feature type="binding site" evidence="14">
    <location>
        <position position="191"/>
    </location>
    <ligand>
        <name>FMN</name>
        <dbReference type="ChEBI" id="CHEBI:58210"/>
    </ligand>
</feature>
<dbReference type="SUPFAM" id="SSF51395">
    <property type="entry name" value="FMN-linked oxidoreductases"/>
    <property type="match status" value="1"/>
</dbReference>
<comment type="function">
    <text evidence="2 12">Catalyzes the synthesis of 5,6-dihydrouridine (D), a modified base found in the D-loop of most tRNAs, via the reduction of the C5-C6 double bond in target uridines.</text>
</comment>
<dbReference type="InterPro" id="IPR018517">
    <property type="entry name" value="tRNA_hU_synthase_CS"/>
</dbReference>
<sequence>MKSFWAKLSRPIFCLAPMADVTDCAFRQIIAKYSADTRPTERSFGRVFFTEFVSADGLAHPIAREKLLIDLKYGQNEHPIVAQIFGGKPENIKIASTLCKNLGFDGIDINMGCPDKSVEKQCAGAALMKDPMLAREIIRVAKEGGGGLPISVKTRVGYNPPGGYASRAGKNEMESWVKTLLSEDLAALTIHLRTRKEMSLVPAHWDLMKRIVEIRNEMKVETLIIGNGDVMDTDEARRKCEETGCDGVMLGRAMFGNPWLFTSPPTPLLDKERGAKGEVRSIQEKLQVMLEHTKLFEEMLGKHKNFAIMKKHFKAYVSGWDGAKELRMKLMETENASRVEAIVNDFLSKT</sequence>
<comment type="catalytic activity">
    <reaction evidence="10">
        <text>a 5,6-dihydrouridine in tRNA + NADP(+) = a uridine in tRNA + NADPH + H(+)</text>
        <dbReference type="Rhea" id="RHEA:23624"/>
        <dbReference type="Rhea" id="RHEA-COMP:13339"/>
        <dbReference type="Rhea" id="RHEA-COMP:13887"/>
        <dbReference type="ChEBI" id="CHEBI:15378"/>
        <dbReference type="ChEBI" id="CHEBI:57783"/>
        <dbReference type="ChEBI" id="CHEBI:58349"/>
        <dbReference type="ChEBI" id="CHEBI:65315"/>
        <dbReference type="ChEBI" id="CHEBI:74443"/>
    </reaction>
</comment>
<dbReference type="Proteomes" id="UP000177370">
    <property type="component" value="Unassembled WGS sequence"/>
</dbReference>